<feature type="region of interest" description="Disordered" evidence="1">
    <location>
        <begin position="1"/>
        <end position="33"/>
    </location>
</feature>
<dbReference type="SMART" id="SM00880">
    <property type="entry name" value="CHAD"/>
    <property type="match status" value="1"/>
</dbReference>
<gene>
    <name evidence="3" type="ORF">SAMN04488115_108174</name>
</gene>
<keyword evidence="4" id="KW-1185">Reference proteome</keyword>
<dbReference type="AlphaFoldDB" id="A0A1H6BZ36"/>
<evidence type="ECO:0000259" key="2">
    <source>
        <dbReference type="SMART" id="SM00880"/>
    </source>
</evidence>
<dbReference type="RefSeq" id="WP_160115840.1">
    <property type="nucleotide sequence ID" value="NZ_FNUY01000008.1"/>
</dbReference>
<evidence type="ECO:0000313" key="4">
    <source>
        <dbReference type="Proteomes" id="UP000236743"/>
    </source>
</evidence>
<dbReference type="OrthoDB" id="8160455at2"/>
<dbReference type="Pfam" id="PF05235">
    <property type="entry name" value="CHAD"/>
    <property type="match status" value="1"/>
</dbReference>
<proteinExistence type="predicted"/>
<protein>
    <submittedName>
        <fullName evidence="3">CHAD domain-containing protein</fullName>
    </submittedName>
</protein>
<sequence length="314" mass="35684">MAIRAKTPARPLRRSVRTAARPVRRKSERQVDGKAMMQRWAGHWLRTCRDMPKQAQRLLDHAAPDPEKQIHAFRRLMKAWRALLKLAPKALASEARMVRSEVKGLRQSFGAVRDATVVAKALGKVLPKAADEVDAPADVLEQSRQQFEAVRAKLAWLSTEMARWSVAGEGGSFLLTGFRRICRKARRRLDGDPRRMSMKRLHAWRTAIVDLGYQIDFFQPADPAGFKPKAEATERLRAHLGTVVDLNMARKHLSEAVPARRRRKAEREIEKSIAKKRAKAALIGDRLLEQRPKAMSSHLGTMLAAHEPRRVRFV</sequence>
<dbReference type="EMBL" id="FNUY01000008">
    <property type="protein sequence ID" value="SEG65396.1"/>
    <property type="molecule type" value="Genomic_DNA"/>
</dbReference>
<reference evidence="3 4" key="1">
    <citation type="submission" date="2016-10" db="EMBL/GenBank/DDBJ databases">
        <authorList>
            <person name="de Groot N.N."/>
        </authorList>
    </citation>
    <scope>NUCLEOTIDE SEQUENCE [LARGE SCALE GENOMIC DNA]</scope>
    <source>
        <strain evidence="3 4">DSM 26656</strain>
    </source>
</reference>
<feature type="domain" description="CHAD" evidence="2">
    <location>
        <begin position="43"/>
        <end position="285"/>
    </location>
</feature>
<dbReference type="Proteomes" id="UP000236743">
    <property type="component" value="Unassembled WGS sequence"/>
</dbReference>
<evidence type="ECO:0000256" key="1">
    <source>
        <dbReference type="SAM" id="MobiDB-lite"/>
    </source>
</evidence>
<dbReference type="InterPro" id="IPR038186">
    <property type="entry name" value="CHAD_dom_sf"/>
</dbReference>
<dbReference type="InterPro" id="IPR007899">
    <property type="entry name" value="CHAD_dom"/>
</dbReference>
<dbReference type="Gene3D" id="1.40.20.10">
    <property type="entry name" value="CHAD domain"/>
    <property type="match status" value="1"/>
</dbReference>
<feature type="compositionally biased region" description="Basic residues" evidence="1">
    <location>
        <begin position="11"/>
        <end position="27"/>
    </location>
</feature>
<evidence type="ECO:0000313" key="3">
    <source>
        <dbReference type="EMBL" id="SEG65396.1"/>
    </source>
</evidence>
<organism evidence="3 4">
    <name type="scientific">Bosea lathyri</name>
    <dbReference type="NCBI Taxonomy" id="1036778"/>
    <lineage>
        <taxon>Bacteria</taxon>
        <taxon>Pseudomonadati</taxon>
        <taxon>Pseudomonadota</taxon>
        <taxon>Alphaproteobacteria</taxon>
        <taxon>Hyphomicrobiales</taxon>
        <taxon>Boseaceae</taxon>
        <taxon>Bosea</taxon>
    </lineage>
</organism>
<accession>A0A1H6BZ36</accession>
<name>A0A1H6BZ36_9HYPH</name>